<dbReference type="SUPFAM" id="SSF46785">
    <property type="entry name" value="Winged helix' DNA-binding domain"/>
    <property type="match status" value="1"/>
</dbReference>
<keyword evidence="1" id="KW-0805">Transcription regulation</keyword>
<organism evidence="5 6">
    <name type="scientific">Novipirellula caenicola</name>
    <dbReference type="NCBI Taxonomy" id="1536901"/>
    <lineage>
        <taxon>Bacteria</taxon>
        <taxon>Pseudomonadati</taxon>
        <taxon>Planctomycetota</taxon>
        <taxon>Planctomycetia</taxon>
        <taxon>Pirellulales</taxon>
        <taxon>Pirellulaceae</taxon>
        <taxon>Novipirellula</taxon>
    </lineage>
</organism>
<comment type="caution">
    <text evidence="5">The sequence shown here is derived from an EMBL/GenBank/DDBJ whole genome shotgun (WGS) entry which is preliminary data.</text>
</comment>
<evidence type="ECO:0000313" key="6">
    <source>
        <dbReference type="Proteomes" id="UP001416858"/>
    </source>
</evidence>
<dbReference type="EMBL" id="BAABRO010000001">
    <property type="protein sequence ID" value="GAA5505127.1"/>
    <property type="molecule type" value="Genomic_DNA"/>
</dbReference>
<evidence type="ECO:0000256" key="3">
    <source>
        <dbReference type="ARBA" id="ARBA00023163"/>
    </source>
</evidence>
<accession>A0ABP9VIV1</accession>
<keyword evidence="2" id="KW-0238">DNA-binding</keyword>
<evidence type="ECO:0000256" key="2">
    <source>
        <dbReference type="ARBA" id="ARBA00023125"/>
    </source>
</evidence>
<dbReference type="CDD" id="cd07377">
    <property type="entry name" value="WHTH_GntR"/>
    <property type="match status" value="1"/>
</dbReference>
<dbReference type="Pfam" id="PF00392">
    <property type="entry name" value="GntR"/>
    <property type="match status" value="1"/>
</dbReference>
<evidence type="ECO:0000256" key="1">
    <source>
        <dbReference type="ARBA" id="ARBA00023015"/>
    </source>
</evidence>
<name>A0ABP9VIV1_9BACT</name>
<dbReference type="PANTHER" id="PTHR38445">
    <property type="entry name" value="HTH-TYPE TRANSCRIPTIONAL REPRESSOR YTRA"/>
    <property type="match status" value="1"/>
</dbReference>
<keyword evidence="3" id="KW-0804">Transcription</keyword>
<dbReference type="RefSeq" id="WP_345682206.1">
    <property type="nucleotide sequence ID" value="NZ_BAABRO010000001.1"/>
</dbReference>
<sequence length="136" mass="15160">MFFHIDPSNGQPIYAQIVRQVKFAIAEQTLRPGQLLPSVRQLSMQLAVNPNTITRAFQELQSENLIETLRGRGVVVTKDALAPCRKQRKSIISDRVENVIVEALRSGMNADEIREIVDKKLKALEGKVTAVGKPPD</sequence>
<keyword evidence="6" id="KW-1185">Reference proteome</keyword>
<protein>
    <submittedName>
        <fullName evidence="5">HTH-type transcriptional repressor YtrA</fullName>
    </submittedName>
</protein>
<dbReference type="PROSITE" id="PS50949">
    <property type="entry name" value="HTH_GNTR"/>
    <property type="match status" value="1"/>
</dbReference>
<dbReference type="Gene3D" id="1.10.10.10">
    <property type="entry name" value="Winged helix-like DNA-binding domain superfamily/Winged helix DNA-binding domain"/>
    <property type="match status" value="1"/>
</dbReference>
<evidence type="ECO:0000259" key="4">
    <source>
        <dbReference type="PROSITE" id="PS50949"/>
    </source>
</evidence>
<gene>
    <name evidence="5" type="primary">ytrA_1</name>
    <name evidence="5" type="ORF">Rcae01_00568</name>
</gene>
<dbReference type="Proteomes" id="UP001416858">
    <property type="component" value="Unassembled WGS sequence"/>
</dbReference>
<evidence type="ECO:0000313" key="5">
    <source>
        <dbReference type="EMBL" id="GAA5505127.1"/>
    </source>
</evidence>
<dbReference type="SMART" id="SM00345">
    <property type="entry name" value="HTH_GNTR"/>
    <property type="match status" value="1"/>
</dbReference>
<proteinExistence type="predicted"/>
<reference evidence="5 6" key="1">
    <citation type="submission" date="2024-02" db="EMBL/GenBank/DDBJ databases">
        <title>Rhodopirellula caenicola NBRC 110016.</title>
        <authorList>
            <person name="Ichikawa N."/>
            <person name="Katano-Makiyama Y."/>
            <person name="Hidaka K."/>
        </authorList>
    </citation>
    <scope>NUCLEOTIDE SEQUENCE [LARGE SCALE GENOMIC DNA]</scope>
    <source>
        <strain evidence="5 6">NBRC 110016</strain>
    </source>
</reference>
<feature type="domain" description="HTH gntR-type" evidence="4">
    <location>
        <begin position="11"/>
        <end position="79"/>
    </location>
</feature>
<dbReference type="PANTHER" id="PTHR38445:SF7">
    <property type="entry name" value="GNTR-FAMILY TRANSCRIPTIONAL REGULATOR"/>
    <property type="match status" value="1"/>
</dbReference>
<dbReference type="InterPro" id="IPR036388">
    <property type="entry name" value="WH-like_DNA-bd_sf"/>
</dbReference>
<dbReference type="InterPro" id="IPR036390">
    <property type="entry name" value="WH_DNA-bd_sf"/>
</dbReference>
<dbReference type="InterPro" id="IPR000524">
    <property type="entry name" value="Tscrpt_reg_HTH_GntR"/>
</dbReference>